<feature type="signal peptide" evidence="1">
    <location>
        <begin position="1"/>
        <end position="21"/>
    </location>
</feature>
<proteinExistence type="predicted"/>
<evidence type="ECO:0008006" key="4">
    <source>
        <dbReference type="Google" id="ProtNLM"/>
    </source>
</evidence>
<dbReference type="Proteomes" id="UP000594262">
    <property type="component" value="Unplaced"/>
</dbReference>
<protein>
    <recommendedName>
        <fullName evidence="4">Cnidarian restricted protein</fullName>
    </recommendedName>
</protein>
<feature type="chain" id="PRO_5029757205" description="Cnidarian restricted protein" evidence="1">
    <location>
        <begin position="22"/>
        <end position="247"/>
    </location>
</feature>
<evidence type="ECO:0000313" key="2">
    <source>
        <dbReference type="EnsemblMetazoa" id="CLYHEMP018161.1"/>
    </source>
</evidence>
<name>A0A7M5X5A3_9CNID</name>
<sequence length="247" mass="28117">MEWKIYFNIALCLHLVIKIQASGMYISFQANVEKCGRLEEPGFKAISTTECVLYCRLTKCMNALMKDEVCYCTTKTCAVEQGDEGQTQGAIFYQNAGQEIRQLTTTPVCYEAKDDTPAIFKVQKPGRIKGFKLVHFFGYVSCKTEVDHFSSKWGCGFYGKDNRIMTVITDAENRMITYHDELNSKGYIKMPTENAKSKELNLAMVNDEPYDVRGGEEFRVWYTEDLMNGGDFDNGGTHCVHVFAKYC</sequence>
<dbReference type="EnsemblMetazoa" id="CLYHEMT018161.1">
    <property type="protein sequence ID" value="CLYHEMP018161.1"/>
    <property type="gene ID" value="CLYHEMG018161"/>
</dbReference>
<evidence type="ECO:0000256" key="1">
    <source>
        <dbReference type="SAM" id="SignalP"/>
    </source>
</evidence>
<dbReference type="AlphaFoldDB" id="A0A7M5X5A3"/>
<dbReference type="OrthoDB" id="5979802at2759"/>
<keyword evidence="1" id="KW-0732">Signal</keyword>
<dbReference type="GeneID" id="136816845"/>
<accession>A0A7M5X5A3</accession>
<evidence type="ECO:0000313" key="3">
    <source>
        <dbReference type="Proteomes" id="UP000594262"/>
    </source>
</evidence>
<keyword evidence="3" id="KW-1185">Reference proteome</keyword>
<reference evidence="2" key="1">
    <citation type="submission" date="2021-01" db="UniProtKB">
        <authorList>
            <consortium name="EnsemblMetazoa"/>
        </authorList>
    </citation>
    <scope>IDENTIFICATION</scope>
</reference>
<organism evidence="2 3">
    <name type="scientific">Clytia hemisphaerica</name>
    <dbReference type="NCBI Taxonomy" id="252671"/>
    <lineage>
        <taxon>Eukaryota</taxon>
        <taxon>Metazoa</taxon>
        <taxon>Cnidaria</taxon>
        <taxon>Hydrozoa</taxon>
        <taxon>Hydroidolina</taxon>
        <taxon>Leptothecata</taxon>
        <taxon>Obeliida</taxon>
        <taxon>Clytiidae</taxon>
        <taxon>Clytia</taxon>
    </lineage>
</organism>
<dbReference type="RefSeq" id="XP_066929275.1">
    <property type="nucleotide sequence ID" value="XM_067073174.1"/>
</dbReference>